<dbReference type="AlphaFoldDB" id="A0A9W9ITG5"/>
<evidence type="ECO:0000313" key="2">
    <source>
        <dbReference type="EMBL" id="KAJ5184754.1"/>
    </source>
</evidence>
<comment type="caution">
    <text evidence="2">The sequence shown here is derived from an EMBL/GenBank/DDBJ whole genome shotgun (WGS) entry which is preliminary data.</text>
</comment>
<organism evidence="2 3">
    <name type="scientific">Penicillium cf. griseofulvum</name>
    <dbReference type="NCBI Taxonomy" id="2972120"/>
    <lineage>
        <taxon>Eukaryota</taxon>
        <taxon>Fungi</taxon>
        <taxon>Dikarya</taxon>
        <taxon>Ascomycota</taxon>
        <taxon>Pezizomycotina</taxon>
        <taxon>Eurotiomycetes</taxon>
        <taxon>Eurotiomycetidae</taxon>
        <taxon>Eurotiales</taxon>
        <taxon>Aspergillaceae</taxon>
        <taxon>Penicillium</taxon>
    </lineage>
</organism>
<feature type="region of interest" description="Disordered" evidence="1">
    <location>
        <begin position="214"/>
        <end position="233"/>
    </location>
</feature>
<evidence type="ECO:0000256" key="1">
    <source>
        <dbReference type="SAM" id="MobiDB-lite"/>
    </source>
</evidence>
<evidence type="ECO:0000313" key="3">
    <source>
        <dbReference type="Proteomes" id="UP001150879"/>
    </source>
</evidence>
<feature type="compositionally biased region" description="Low complexity" evidence="1">
    <location>
        <begin position="179"/>
        <end position="188"/>
    </location>
</feature>
<reference evidence="2" key="1">
    <citation type="submission" date="2022-11" db="EMBL/GenBank/DDBJ databases">
        <authorList>
            <person name="Petersen C."/>
        </authorList>
    </citation>
    <scope>NUCLEOTIDE SEQUENCE</scope>
    <source>
        <strain evidence="2">IBT 16849</strain>
    </source>
</reference>
<dbReference type="OrthoDB" id="4349176at2759"/>
<proteinExistence type="predicted"/>
<dbReference type="Proteomes" id="UP001150879">
    <property type="component" value="Unassembled WGS sequence"/>
</dbReference>
<feature type="compositionally biased region" description="Basic and acidic residues" evidence="1">
    <location>
        <begin position="110"/>
        <end position="127"/>
    </location>
</feature>
<name>A0A9W9ITG5_9EURO</name>
<gene>
    <name evidence="2" type="ORF">N7472_009594</name>
</gene>
<reference evidence="2" key="2">
    <citation type="journal article" date="2023" name="IMA Fungus">
        <title>Comparative genomic study of the Penicillium genus elucidates a diverse pangenome and 15 lateral gene transfer events.</title>
        <authorList>
            <person name="Petersen C."/>
            <person name="Sorensen T."/>
            <person name="Nielsen M.R."/>
            <person name="Sondergaard T.E."/>
            <person name="Sorensen J.L."/>
            <person name="Fitzpatrick D.A."/>
            <person name="Frisvad J.C."/>
            <person name="Nielsen K.L."/>
        </authorList>
    </citation>
    <scope>NUCLEOTIDE SEQUENCE</scope>
    <source>
        <strain evidence="2">IBT 16849</strain>
    </source>
</reference>
<accession>A0A9W9ITG5</accession>
<feature type="region of interest" description="Disordered" evidence="1">
    <location>
        <begin position="163"/>
        <end position="188"/>
    </location>
</feature>
<protein>
    <submittedName>
        <fullName evidence="2">Uncharacterized protein</fullName>
    </submittedName>
</protein>
<feature type="region of interest" description="Disordered" evidence="1">
    <location>
        <begin position="83"/>
        <end position="127"/>
    </location>
</feature>
<sequence length="258" mass="29643">MLFCPSQRRASEPPKPPPDLDPLMDLSSLEGAPMVNPKFIVPPDPHLPHIQANSRASIQYLLAKPLPARPALTDAISPTQHCNGLHDWQPNRSTIGGNLRRASARRRTRHPLDELSPNHDPQDEREVRSRLQISHHPVRSRSCVPLTWLEDEKKWIVGEIYAPPTHDSRSQDDIASAQSPVSPISPISPYTPWQDIFQQLDEHIEFNNRLSRENLLSQPPPYNRDNFGQTHDTDLRDDRVARWVANTRRMHDDPRNWM</sequence>
<dbReference type="EMBL" id="JAPQKP010000006">
    <property type="protein sequence ID" value="KAJ5184754.1"/>
    <property type="molecule type" value="Genomic_DNA"/>
</dbReference>
<feature type="region of interest" description="Disordered" evidence="1">
    <location>
        <begin position="1"/>
        <end position="25"/>
    </location>
</feature>
<keyword evidence="3" id="KW-1185">Reference proteome</keyword>